<evidence type="ECO:0000313" key="13">
    <source>
        <dbReference type="Proteomes" id="UP000268321"/>
    </source>
</evidence>
<dbReference type="Gene3D" id="2.130.10.10">
    <property type="entry name" value="YVTN repeat-like/Quinoprotein amine dehydrogenase"/>
    <property type="match status" value="1"/>
</dbReference>
<proteinExistence type="inferred from homology"/>
<evidence type="ECO:0000256" key="9">
    <source>
        <dbReference type="ARBA" id="ARBA00023136"/>
    </source>
</evidence>
<evidence type="ECO:0000259" key="11">
    <source>
        <dbReference type="Pfam" id="PF12894"/>
    </source>
</evidence>
<evidence type="ECO:0000313" key="12">
    <source>
        <dbReference type="EMBL" id="RKP30803.1"/>
    </source>
</evidence>
<comment type="similarity">
    <text evidence="10">Belongs to the WD repeat SEC12 family.</text>
</comment>
<protein>
    <recommendedName>
        <fullName evidence="10">Guanine nucleotide-exchange factor SEC12</fullName>
    </recommendedName>
</protein>
<evidence type="ECO:0000256" key="2">
    <source>
        <dbReference type="ARBA" id="ARBA00022574"/>
    </source>
</evidence>
<keyword evidence="9" id="KW-0472">Membrane</keyword>
<dbReference type="InterPro" id="IPR024977">
    <property type="entry name" value="Apc4-like_WD40_dom"/>
</dbReference>
<keyword evidence="8" id="KW-1133">Transmembrane helix</keyword>
<dbReference type="GO" id="GO:0003400">
    <property type="term" value="P:regulation of COPII vesicle coating"/>
    <property type="evidence" value="ECO:0007669"/>
    <property type="project" value="UniProtKB-UniRule"/>
</dbReference>
<gene>
    <name evidence="12" type="ORF">METBISCDRAFT_9275</name>
</gene>
<dbReference type="PANTHER" id="PTHR23284">
    <property type="entry name" value="PROLACTIN REGULATORY ELEMENT BINDING PROTEIN"/>
    <property type="match status" value="1"/>
</dbReference>
<evidence type="ECO:0000256" key="1">
    <source>
        <dbReference type="ARBA" id="ARBA00022448"/>
    </source>
</evidence>
<dbReference type="GO" id="GO:0000139">
    <property type="term" value="C:Golgi membrane"/>
    <property type="evidence" value="ECO:0007669"/>
    <property type="project" value="UniProtKB-SubCell"/>
</dbReference>
<dbReference type="GO" id="GO:0005789">
    <property type="term" value="C:endoplasmic reticulum membrane"/>
    <property type="evidence" value="ECO:0007669"/>
    <property type="project" value="UniProtKB-SubCell"/>
</dbReference>
<evidence type="ECO:0000256" key="6">
    <source>
        <dbReference type="ARBA" id="ARBA00022892"/>
    </source>
</evidence>
<evidence type="ECO:0000256" key="3">
    <source>
        <dbReference type="ARBA" id="ARBA00022692"/>
    </source>
</evidence>
<feature type="domain" description="Anaphase-promoting complex subunit 4-like WD40" evidence="11">
    <location>
        <begin position="285"/>
        <end position="348"/>
    </location>
</feature>
<keyword evidence="2 10" id="KW-0853">WD repeat</keyword>
<dbReference type="Proteomes" id="UP000268321">
    <property type="component" value="Unassembled WGS sequence"/>
</dbReference>
<keyword evidence="7 10" id="KW-0653">Protein transport</keyword>
<reference evidence="13" key="1">
    <citation type="journal article" date="2018" name="Nat. Microbiol.">
        <title>Leveraging single-cell genomics to expand the fungal tree of life.</title>
        <authorList>
            <person name="Ahrendt S.R."/>
            <person name="Quandt C.A."/>
            <person name="Ciobanu D."/>
            <person name="Clum A."/>
            <person name="Salamov A."/>
            <person name="Andreopoulos B."/>
            <person name="Cheng J.F."/>
            <person name="Woyke T."/>
            <person name="Pelin A."/>
            <person name="Henrissat B."/>
            <person name="Reynolds N.K."/>
            <person name="Benny G.L."/>
            <person name="Smith M.E."/>
            <person name="James T.Y."/>
            <person name="Grigoriev I.V."/>
        </authorList>
    </citation>
    <scope>NUCLEOTIDE SEQUENCE [LARGE SCALE GENOMIC DNA]</scope>
    <source>
        <strain evidence="13">Baker2002</strain>
    </source>
</reference>
<organism evidence="12 13">
    <name type="scientific">Metschnikowia bicuspidata</name>
    <dbReference type="NCBI Taxonomy" id="27322"/>
    <lineage>
        <taxon>Eukaryota</taxon>
        <taxon>Fungi</taxon>
        <taxon>Dikarya</taxon>
        <taxon>Ascomycota</taxon>
        <taxon>Saccharomycotina</taxon>
        <taxon>Pichiomycetes</taxon>
        <taxon>Metschnikowiaceae</taxon>
        <taxon>Metschnikowia</taxon>
    </lineage>
</organism>
<keyword evidence="4 10" id="KW-0677">Repeat</keyword>
<evidence type="ECO:0000256" key="8">
    <source>
        <dbReference type="ARBA" id="ARBA00022989"/>
    </source>
</evidence>
<keyword evidence="5 10" id="KW-0256">Endoplasmic reticulum</keyword>
<dbReference type="InterPro" id="IPR045260">
    <property type="entry name" value="Sec12-like"/>
</dbReference>
<dbReference type="InterPro" id="IPR011047">
    <property type="entry name" value="Quinoprotein_ADH-like_sf"/>
</dbReference>
<dbReference type="GO" id="GO:0015031">
    <property type="term" value="P:protein transport"/>
    <property type="evidence" value="ECO:0007669"/>
    <property type="project" value="UniProtKB-KW"/>
</dbReference>
<keyword evidence="13" id="KW-1185">Reference proteome</keyword>
<dbReference type="PANTHER" id="PTHR23284:SF0">
    <property type="entry name" value="PROLACTIN REGULATORY ELEMENT-BINDING PROTEIN"/>
    <property type="match status" value="1"/>
</dbReference>
<dbReference type="Pfam" id="PF12894">
    <property type="entry name" value="ANAPC4_WD40"/>
    <property type="match status" value="1"/>
</dbReference>
<dbReference type="EMBL" id="ML004451">
    <property type="protein sequence ID" value="RKP30803.1"/>
    <property type="molecule type" value="Genomic_DNA"/>
</dbReference>
<evidence type="ECO:0000256" key="4">
    <source>
        <dbReference type="ARBA" id="ARBA00022737"/>
    </source>
</evidence>
<dbReference type="GO" id="GO:0005085">
    <property type="term" value="F:guanyl-nucleotide exchange factor activity"/>
    <property type="evidence" value="ECO:0007669"/>
    <property type="project" value="InterPro"/>
</dbReference>
<evidence type="ECO:0000256" key="10">
    <source>
        <dbReference type="RuleBase" id="RU369019"/>
    </source>
</evidence>
<accession>A0A4P9ZDE9</accession>
<keyword evidence="1 10" id="KW-0813">Transport</keyword>
<dbReference type="InterPro" id="IPR015943">
    <property type="entry name" value="WD40/YVTN_repeat-like_dom_sf"/>
</dbReference>
<dbReference type="SUPFAM" id="SSF50998">
    <property type="entry name" value="Quinoprotein alcohol dehydrogenase-like"/>
    <property type="match status" value="1"/>
</dbReference>
<keyword evidence="6" id="KW-0931">ER-Golgi transport</keyword>
<comment type="subcellular location">
    <subcellularLocation>
        <location evidence="10">Endoplasmic reticulum membrane</location>
        <topology evidence="10">Single-pass type II membrane protein</topology>
    </subcellularLocation>
    <subcellularLocation>
        <location evidence="10">Golgi apparatus membrane</location>
        <topology evidence="10">Single-pass type II membrane protein</topology>
    </subcellularLocation>
</comment>
<evidence type="ECO:0000256" key="7">
    <source>
        <dbReference type="ARBA" id="ARBA00022927"/>
    </source>
</evidence>
<comment type="function">
    <text evidence="10">Guanine nucleotide-exchange factor (GEF) required for the formation or budding of transport vesicles from the ER.</text>
</comment>
<keyword evidence="3" id="KW-0812">Transmembrane</keyword>
<feature type="non-terminal residue" evidence="12">
    <location>
        <position position="351"/>
    </location>
</feature>
<name>A0A4P9ZDE9_9ASCO</name>
<dbReference type="AlphaFoldDB" id="A0A4P9ZDE9"/>
<dbReference type="GO" id="GO:0006888">
    <property type="term" value="P:endoplasmic reticulum to Golgi vesicle-mediated transport"/>
    <property type="evidence" value="ECO:0007669"/>
    <property type="project" value="UniProtKB-UniRule"/>
</dbReference>
<dbReference type="OrthoDB" id="2013972at2759"/>
<evidence type="ECO:0000256" key="5">
    <source>
        <dbReference type="ARBA" id="ARBA00022824"/>
    </source>
</evidence>
<sequence length="351" mass="38334">MAPKNSAEIFVDYPINAVEFIDNRTVLVCGGGGECRSGVPNKITAMRCSFKTTDKKKRLQKFREVILPPKEDCPLAIAAARLPGAGGLDFTVLVGCNQSQELRKIDVNRNVRKYSYLRDHHFAFHDAVQFDPHIRPQIDDPKHLQLTPDASVAVMMTTAMPSEIVVFEPATLECTNRICPDLPFEIVDIHLCAATNGSTLTYITASSVTTVNTAFGDVVHPTSATAAKTLAKYYLSKVRCVSSTKVLLAASLRSRKGAALLEYDLQTGRVTKERLLSKTSRAVVLEYCESRGLVAVALNDCSVALIRAHDFKVLKTYKKLHNFAITSLSFCPNGSKLASGSAAQTVNVLLL</sequence>